<dbReference type="AlphaFoldDB" id="A0A6A6YX60"/>
<gene>
    <name evidence="3 5" type="ORF">BDZ99DRAFT_558529</name>
</gene>
<accession>A0A6A6YX60</accession>
<keyword evidence="2" id="KW-0732">Signal</keyword>
<feature type="chain" id="PRO_5044629405" evidence="2">
    <location>
        <begin position="21"/>
        <end position="108"/>
    </location>
</feature>
<evidence type="ECO:0000313" key="3">
    <source>
        <dbReference type="EMBL" id="KAF2812497.1"/>
    </source>
</evidence>
<reference evidence="3 5" key="1">
    <citation type="journal article" date="2020" name="Stud. Mycol.">
        <title>101 Dothideomycetes genomes: a test case for predicting lifestyles and emergence of pathogens.</title>
        <authorList>
            <person name="Haridas S."/>
            <person name="Albert R."/>
            <person name="Binder M."/>
            <person name="Bloem J."/>
            <person name="Labutti K."/>
            <person name="Salamov A."/>
            <person name="Andreopoulos B."/>
            <person name="Baker S."/>
            <person name="Barry K."/>
            <person name="Bills G."/>
            <person name="Bluhm B."/>
            <person name="Cannon C."/>
            <person name="Castanera R."/>
            <person name="Culley D."/>
            <person name="Daum C."/>
            <person name="Ezra D."/>
            <person name="Gonzalez J."/>
            <person name="Henrissat B."/>
            <person name="Kuo A."/>
            <person name="Liang C."/>
            <person name="Lipzen A."/>
            <person name="Lutzoni F."/>
            <person name="Magnuson J."/>
            <person name="Mondo S."/>
            <person name="Nolan M."/>
            <person name="Ohm R."/>
            <person name="Pangilinan J."/>
            <person name="Park H.-J."/>
            <person name="Ramirez L."/>
            <person name="Alfaro M."/>
            <person name="Sun H."/>
            <person name="Tritt A."/>
            <person name="Yoshinaga Y."/>
            <person name="Zwiers L.-H."/>
            <person name="Turgeon B."/>
            <person name="Goodwin S."/>
            <person name="Spatafora J."/>
            <person name="Crous P."/>
            <person name="Grigoriev I."/>
        </authorList>
    </citation>
    <scope>NUCLEOTIDE SEQUENCE</scope>
    <source>
        <strain evidence="3 5">CBS 304.34</strain>
    </source>
</reference>
<organism evidence="3">
    <name type="scientific">Mytilinidion resinicola</name>
    <dbReference type="NCBI Taxonomy" id="574789"/>
    <lineage>
        <taxon>Eukaryota</taxon>
        <taxon>Fungi</taxon>
        <taxon>Dikarya</taxon>
        <taxon>Ascomycota</taxon>
        <taxon>Pezizomycotina</taxon>
        <taxon>Dothideomycetes</taxon>
        <taxon>Pleosporomycetidae</taxon>
        <taxon>Mytilinidiales</taxon>
        <taxon>Mytilinidiaceae</taxon>
        <taxon>Mytilinidion</taxon>
    </lineage>
</organism>
<reference evidence="5" key="2">
    <citation type="submission" date="2020-04" db="EMBL/GenBank/DDBJ databases">
        <authorList>
            <consortium name="NCBI Genome Project"/>
        </authorList>
    </citation>
    <scope>NUCLEOTIDE SEQUENCE</scope>
    <source>
        <strain evidence="5">CBS 304.34</strain>
    </source>
</reference>
<name>A0A6A6YX60_9PEZI</name>
<evidence type="ECO:0000256" key="1">
    <source>
        <dbReference type="SAM" id="MobiDB-lite"/>
    </source>
</evidence>
<feature type="region of interest" description="Disordered" evidence="1">
    <location>
        <begin position="55"/>
        <end position="81"/>
    </location>
</feature>
<sequence>MMSKVQIALILAATAFLASGMPAAPVTQILDGQIKAPPGVPVNIISDGQAQAQLPSATPKSHLKRDNGGVSPESLQQREGAGLGTTRAFAVAVYLYLWLSTVPKIFGH</sequence>
<evidence type="ECO:0000313" key="5">
    <source>
        <dbReference type="RefSeq" id="XP_033579461.1"/>
    </source>
</evidence>
<feature type="signal peptide" evidence="2">
    <location>
        <begin position="1"/>
        <end position="20"/>
    </location>
</feature>
<dbReference type="RefSeq" id="XP_033579461.1">
    <property type="nucleotide sequence ID" value="XM_033727237.1"/>
</dbReference>
<dbReference type="EMBL" id="MU003697">
    <property type="protein sequence ID" value="KAF2812497.1"/>
    <property type="molecule type" value="Genomic_DNA"/>
</dbReference>
<protein>
    <submittedName>
        <fullName evidence="3 5">Uncharacterized protein</fullName>
    </submittedName>
</protein>
<keyword evidence="4" id="KW-1185">Reference proteome</keyword>
<evidence type="ECO:0000256" key="2">
    <source>
        <dbReference type="SAM" id="SignalP"/>
    </source>
</evidence>
<reference evidence="5" key="3">
    <citation type="submission" date="2025-04" db="UniProtKB">
        <authorList>
            <consortium name="RefSeq"/>
        </authorList>
    </citation>
    <scope>IDENTIFICATION</scope>
    <source>
        <strain evidence="5">CBS 304.34</strain>
    </source>
</reference>
<evidence type="ECO:0000313" key="4">
    <source>
        <dbReference type="Proteomes" id="UP000504636"/>
    </source>
</evidence>
<proteinExistence type="predicted"/>
<dbReference type="Proteomes" id="UP000504636">
    <property type="component" value="Unplaced"/>
</dbReference>
<dbReference type="GeneID" id="54468130"/>